<dbReference type="InterPro" id="IPR013021">
    <property type="entry name" value="Myo-inos-1-P_Synthase_GAPDH"/>
</dbReference>
<name>A0A6C2YSB5_9BACT</name>
<feature type="domain" description="Myo-inositol-1-phosphate synthase GAPDH-like" evidence="3">
    <location>
        <begin position="243"/>
        <end position="347"/>
    </location>
</feature>
<comment type="similarity">
    <text evidence="1">Belongs to the myo-inositol 1-phosphate synthase family.</text>
</comment>
<dbReference type="Pfam" id="PF01658">
    <property type="entry name" value="Inos-1-P_synth"/>
    <property type="match status" value="1"/>
</dbReference>
<dbReference type="SUPFAM" id="SSF51735">
    <property type="entry name" value="NAD(P)-binding Rossmann-fold domains"/>
    <property type="match status" value="1"/>
</dbReference>
<dbReference type="EMBL" id="LR586016">
    <property type="protein sequence ID" value="VIP04039.1"/>
    <property type="molecule type" value="Genomic_DNA"/>
</dbReference>
<dbReference type="RefSeq" id="WP_162659171.1">
    <property type="nucleotide sequence ID" value="NZ_LR593887.1"/>
</dbReference>
<dbReference type="KEGG" id="tim:GMBLW1_51540"/>
<keyword evidence="2" id="KW-0812">Transmembrane</keyword>
<accession>A0A6C2YSB5</accession>
<dbReference type="InParanoid" id="A0A6C2YSB5"/>
<gene>
    <name evidence="4" type="ORF">GMBLW1_51540</name>
</gene>
<evidence type="ECO:0000313" key="4">
    <source>
        <dbReference type="EMBL" id="VIP04039.1"/>
    </source>
</evidence>
<dbReference type="EMBL" id="LR593887">
    <property type="protein sequence ID" value="VTS05445.1"/>
    <property type="molecule type" value="Genomic_DNA"/>
</dbReference>
<evidence type="ECO:0000256" key="1">
    <source>
        <dbReference type="ARBA" id="ARBA00010813"/>
    </source>
</evidence>
<dbReference type="GO" id="GO:0008654">
    <property type="term" value="P:phospholipid biosynthetic process"/>
    <property type="evidence" value="ECO:0007669"/>
    <property type="project" value="InterPro"/>
</dbReference>
<dbReference type="PIRSF" id="PIRSF015578">
    <property type="entry name" value="Myoinos-ppht_syn"/>
    <property type="match status" value="1"/>
</dbReference>
<protein>
    <recommendedName>
        <fullName evidence="3">Myo-inositol-1-phosphate synthase GAPDH-like domain-containing protein</fullName>
    </recommendedName>
</protein>
<dbReference type="GO" id="GO:0004512">
    <property type="term" value="F:inositol-3-phosphate synthase activity"/>
    <property type="evidence" value="ECO:0007669"/>
    <property type="project" value="InterPro"/>
</dbReference>
<proteinExistence type="inferred from homology"/>
<dbReference type="SUPFAM" id="SSF55347">
    <property type="entry name" value="Glyceraldehyde-3-phosphate dehydrogenase-like, C-terminal domain"/>
    <property type="match status" value="1"/>
</dbReference>
<evidence type="ECO:0000313" key="5">
    <source>
        <dbReference type="Proteomes" id="UP000464378"/>
    </source>
</evidence>
<dbReference type="Gene3D" id="3.40.50.720">
    <property type="entry name" value="NAD(P)-binding Rossmann-like Domain"/>
    <property type="match status" value="1"/>
</dbReference>
<dbReference type="Proteomes" id="UP000464378">
    <property type="component" value="Chromosome"/>
</dbReference>
<evidence type="ECO:0000256" key="2">
    <source>
        <dbReference type="SAM" id="Phobius"/>
    </source>
</evidence>
<dbReference type="PANTHER" id="PTHR11510">
    <property type="entry name" value="MYO-INOSITOL-1 PHOSPHATE SYNTHASE"/>
    <property type="match status" value="1"/>
</dbReference>
<keyword evidence="5" id="KW-1185">Reference proteome</keyword>
<keyword evidence="2" id="KW-1133">Transmembrane helix</keyword>
<keyword evidence="2" id="KW-0472">Membrane</keyword>
<dbReference type="InterPro" id="IPR036291">
    <property type="entry name" value="NAD(P)-bd_dom_sf"/>
</dbReference>
<evidence type="ECO:0000259" key="3">
    <source>
        <dbReference type="Pfam" id="PF01658"/>
    </source>
</evidence>
<feature type="transmembrane region" description="Helical" evidence="2">
    <location>
        <begin position="14"/>
        <end position="36"/>
    </location>
</feature>
<reference evidence="4" key="1">
    <citation type="submission" date="2019-04" db="EMBL/GenBank/DDBJ databases">
        <authorList>
            <consortium name="Science for Life Laboratories"/>
        </authorList>
    </citation>
    <scope>NUCLEOTIDE SEQUENCE</scope>
    <source>
        <strain evidence="4">MBLW1</strain>
    </source>
</reference>
<dbReference type="InterPro" id="IPR002587">
    <property type="entry name" value="Myo-inos-1-P_Synthase"/>
</dbReference>
<dbReference type="Pfam" id="PF07994">
    <property type="entry name" value="NAD_binding_5"/>
    <property type="match status" value="1"/>
</dbReference>
<organism evidence="4">
    <name type="scientific">Tuwongella immobilis</name>
    <dbReference type="NCBI Taxonomy" id="692036"/>
    <lineage>
        <taxon>Bacteria</taxon>
        <taxon>Pseudomonadati</taxon>
        <taxon>Planctomycetota</taxon>
        <taxon>Planctomycetia</taxon>
        <taxon>Gemmatales</taxon>
        <taxon>Gemmataceae</taxon>
        <taxon>Tuwongella</taxon>
    </lineage>
</organism>
<dbReference type="GO" id="GO:0006021">
    <property type="term" value="P:inositol biosynthetic process"/>
    <property type="evidence" value="ECO:0007669"/>
    <property type="project" value="InterPro"/>
</dbReference>
<dbReference type="Gene3D" id="3.30.360.10">
    <property type="entry name" value="Dihydrodipicolinate Reductase, domain 2"/>
    <property type="match status" value="1"/>
</dbReference>
<sequence length="406" mass="44129">MTTPANTAPNPRRVGIWIIGALGSVSGTVALGLALADASTQSGMVTAMPPFAPLQLDSLSSFTVGGHDIRPGTLFDSVLLLHERSRLFTYQQLSQSQPTLEQWSANIRPGVILAANPTIVNMSDSRRVQAVATPRQAIAAIQADLQAFQRDQQLDQVVVVNLASTEPPFEAGDMHQSLELLQAQLDTTDRVILPTSSLYAYAAIDLGMPYVNFTPSTGSSLPALEELTRLRKTVVAGKDGKTGETLLKTALAPMFAQRNLQVLSWVGYNILGNRDGQVLHDPANKASKVKTKDAVLASILGYRPQSQVAIEYIESLDDWKTAWDHIHFEGFLGTKMVMQLTWQGADSILAAPLVLDLARLTLFAQRRGEVGILSHLACFFKSPMGSNVHELARQWQLLEAYLASCV</sequence>
<dbReference type="AlphaFoldDB" id="A0A6C2YSB5"/>